<dbReference type="GO" id="GO:0016020">
    <property type="term" value="C:membrane"/>
    <property type="evidence" value="ECO:0007669"/>
    <property type="project" value="TreeGrafter"/>
</dbReference>
<dbReference type="AlphaFoldDB" id="A0A0C9VTK3"/>
<dbReference type="InterPro" id="IPR029058">
    <property type="entry name" value="AB_hydrolase_fold"/>
</dbReference>
<proteinExistence type="predicted"/>
<evidence type="ECO:0000313" key="3">
    <source>
        <dbReference type="Proteomes" id="UP000053820"/>
    </source>
</evidence>
<dbReference type="EMBL" id="KN839863">
    <property type="protein sequence ID" value="KIJ61325.1"/>
    <property type="molecule type" value="Genomic_DNA"/>
</dbReference>
<dbReference type="InterPro" id="IPR000073">
    <property type="entry name" value="AB_hydrolase_1"/>
</dbReference>
<dbReference type="Proteomes" id="UP000053820">
    <property type="component" value="Unassembled WGS sequence"/>
</dbReference>
<gene>
    <name evidence="2" type="ORF">HYDPIDRAFT_96732</name>
</gene>
<dbReference type="Pfam" id="PF12697">
    <property type="entry name" value="Abhydrolase_6"/>
    <property type="match status" value="1"/>
</dbReference>
<dbReference type="InterPro" id="IPR050266">
    <property type="entry name" value="AB_hydrolase_sf"/>
</dbReference>
<dbReference type="Gene3D" id="3.40.50.1820">
    <property type="entry name" value="alpha/beta hydrolase"/>
    <property type="match status" value="1"/>
</dbReference>
<keyword evidence="3" id="KW-1185">Reference proteome</keyword>
<dbReference type="OrthoDB" id="10249433at2759"/>
<name>A0A0C9VTK3_9AGAM</name>
<protein>
    <recommendedName>
        <fullName evidence="1">AB hydrolase-1 domain-containing protein</fullName>
    </recommendedName>
</protein>
<accession>A0A0C9VTK3</accession>
<evidence type="ECO:0000259" key="1">
    <source>
        <dbReference type="Pfam" id="PF12697"/>
    </source>
</evidence>
<dbReference type="HOGENOM" id="CLU_020336_31_1_1"/>
<dbReference type="PANTHER" id="PTHR43798:SF33">
    <property type="entry name" value="HYDROLASE, PUTATIVE (AFU_ORTHOLOGUE AFUA_2G14860)-RELATED"/>
    <property type="match status" value="1"/>
</dbReference>
<dbReference type="SUPFAM" id="SSF53474">
    <property type="entry name" value="alpha/beta-Hydrolases"/>
    <property type="match status" value="1"/>
</dbReference>
<sequence length="248" mass="26961">MSPIPSVVHWGNPTANKRVMLIHGMTSSAETWSVVAQELAAKGYFVVAPNMIGHASRWSQDYRIRAFSKDLLPYFSNGAKYDAIAGHSLGAVVALDLITLLSPATIPNLLLIDPPLDIPPEQTAINRGWIVDEIANKKGIEFYATNNPRWSQENIVGRILALYGCSVDVVDAIIDQNDPFSFKHLLDEIPPSVRVSALLADPAVAACPAELLAPYPQVQVSAVQGSSHWVQSEFPEQVVTAVLQLGEK</sequence>
<feature type="domain" description="AB hydrolase-1" evidence="1">
    <location>
        <begin position="20"/>
        <end position="240"/>
    </location>
</feature>
<reference evidence="2 3" key="1">
    <citation type="submission" date="2014-04" db="EMBL/GenBank/DDBJ databases">
        <title>Evolutionary Origins and Diversification of the Mycorrhizal Mutualists.</title>
        <authorList>
            <consortium name="DOE Joint Genome Institute"/>
            <consortium name="Mycorrhizal Genomics Consortium"/>
            <person name="Kohler A."/>
            <person name="Kuo A."/>
            <person name="Nagy L.G."/>
            <person name="Floudas D."/>
            <person name="Copeland A."/>
            <person name="Barry K.W."/>
            <person name="Cichocki N."/>
            <person name="Veneault-Fourrey C."/>
            <person name="LaButti K."/>
            <person name="Lindquist E.A."/>
            <person name="Lipzen A."/>
            <person name="Lundell T."/>
            <person name="Morin E."/>
            <person name="Murat C."/>
            <person name="Riley R."/>
            <person name="Ohm R."/>
            <person name="Sun H."/>
            <person name="Tunlid A."/>
            <person name="Henrissat B."/>
            <person name="Grigoriev I.V."/>
            <person name="Hibbett D.S."/>
            <person name="Martin F."/>
        </authorList>
    </citation>
    <scope>NUCLEOTIDE SEQUENCE [LARGE SCALE GENOMIC DNA]</scope>
    <source>
        <strain evidence="2 3">MD-312</strain>
    </source>
</reference>
<dbReference type="PANTHER" id="PTHR43798">
    <property type="entry name" value="MONOACYLGLYCEROL LIPASE"/>
    <property type="match status" value="1"/>
</dbReference>
<evidence type="ECO:0000313" key="2">
    <source>
        <dbReference type="EMBL" id="KIJ61325.1"/>
    </source>
</evidence>
<organism evidence="2 3">
    <name type="scientific">Hydnomerulius pinastri MD-312</name>
    <dbReference type="NCBI Taxonomy" id="994086"/>
    <lineage>
        <taxon>Eukaryota</taxon>
        <taxon>Fungi</taxon>
        <taxon>Dikarya</taxon>
        <taxon>Basidiomycota</taxon>
        <taxon>Agaricomycotina</taxon>
        <taxon>Agaricomycetes</taxon>
        <taxon>Agaricomycetidae</taxon>
        <taxon>Boletales</taxon>
        <taxon>Boletales incertae sedis</taxon>
        <taxon>Leucogyrophana</taxon>
    </lineage>
</organism>